<evidence type="ECO:0000259" key="8">
    <source>
        <dbReference type="PROSITE" id="PS50071"/>
    </source>
</evidence>
<feature type="compositionally biased region" description="Acidic residues" evidence="6">
    <location>
        <begin position="1300"/>
        <end position="1313"/>
    </location>
</feature>
<protein>
    <recommendedName>
        <fullName evidence="8">Homeobox domain-containing protein</fullName>
    </recommendedName>
</protein>
<feature type="compositionally biased region" description="Polar residues" evidence="6">
    <location>
        <begin position="350"/>
        <end position="359"/>
    </location>
</feature>
<feature type="compositionally biased region" description="Polar residues" evidence="6">
    <location>
        <begin position="1170"/>
        <end position="1181"/>
    </location>
</feature>
<feature type="region of interest" description="Disordered" evidence="6">
    <location>
        <begin position="1121"/>
        <end position="1186"/>
    </location>
</feature>
<feature type="transmembrane region" description="Helical" evidence="7">
    <location>
        <begin position="700"/>
        <end position="723"/>
    </location>
</feature>
<dbReference type="InterPro" id="IPR001356">
    <property type="entry name" value="HD"/>
</dbReference>
<dbReference type="PANTHER" id="PTHR23294:SF0">
    <property type="entry name" value="UNC93-LIKE PROTEIN MFSD11"/>
    <property type="match status" value="1"/>
</dbReference>
<dbReference type="SUPFAM" id="SSF103473">
    <property type="entry name" value="MFS general substrate transporter"/>
    <property type="match status" value="1"/>
</dbReference>
<keyword evidence="5" id="KW-0238">DNA-binding</keyword>
<dbReference type="SUPFAM" id="SSF46689">
    <property type="entry name" value="Homeodomain-like"/>
    <property type="match status" value="1"/>
</dbReference>
<sequence>MEPFTIHSPPFNSHRLHAFFLLVGLPLSLVNPAILFPWFASTPPITKPSFLDTAPINNTPSIFSSPETEAGSQNHHSSILTPSMPSLGTMPFEPYSPHSPSAFSMISPLTPHNSSFAPFSSPQTSAHLSSPSTMFSRTFNPSLSAFSPQHDSQTSSPQRGRSGMVQQPVCLTQNEVSAFTSPVSSPKLTELRTARIHPSSNHNSPLNTQQNTTSPECGNASNELPTPKVIEPSSPFRFHPSTLPLLSRPSSTQTQNSSHPQQSPDTQNSLRKFGNIFLFSCALQNKSPLSPEQFFTARQSTTNPVSVPRMTPQRVARPPEPTLRELPPLPKFECPLPSLVRKDTKEDTVSHTQPVIDTKTPSDSDIRVENHFFLNTPPSTPELGTSSPSLSNLFSNTTPQLGTPSFLTNTPQSASFLTPSFGFDTPTFQNSHFSSFDSNFGMDQFSQFSDSDEFRIDESSLSSDHHESSEVSFPTRNATNLNFFPKFIHSSPFYAPPTFQSTLDPFLAAIETQPLTLELFTRVFGQSLGIKMFDIKTKHLSDPSTSKAKTKVNQRFSVHILLALRTWYDVKKSEGRIYATKQERILLSRMTHLSITQVTDWISNERNRDPQKVVKNKKKNKMDTSLHAPIPLEKKGLSSRVKVVIFATSMSCIYVAATTALNYMTTFFPDYSAIVLAIYGFSMAILCPFAPLVSNSLSVYIMLCACAVGILSFVGIALFVLILVREGGTTPTVGIVLLFVGALLLGASHCLLWSTWTEYMNMISTDDTRGDISGLFYAIYYVSTPVGNGLSSILFIVGFQKWQVVLVLACFCLLGTVLMFFVPAGQCQKKQKNDQTIEVKIEAKDYLKSFARLVKYSPVYTLVVILLLYYVMNSFLQACFTKTLSEKTGSTFVGIGFAIGGIANIISSLMYGKIVDKVSLRASLFINLIAELATILLAYITIILPATDNEILKVVFFIITITVSGIGQTGIDVNAYILCISLAADNSIAFLQYGRVFGYISYGVISLTSQWLVAYPHIFIILIIALILLLCLLLWNIDIHRVSFSRIPPAAIAEVFELPDEEMESLHRTSSQYSTTQLQRIQSRMSQSTRHLPLGQSTLSSSFVDLPEQTAGQLENDLGTIDRAPSFTSRGDASPAHVVVPPARRSRQNIHGMSTARMSSSLSMAHRSEQSPTGSMENTRPSFIRNPPMQTIYPQGLIRQPTLDTIAASTLRPDLTRPSHHNIPAILSRPSVLILDPSRENLAGPSPSMYFKGFGGSSLAMHRLYSTQRMQSKLVERADSYLATESRSGSGGFANRDPIDPIDEEGDMIADDGAEAHQIEIGTIPEE</sequence>
<keyword evidence="10" id="KW-1185">Reference proteome</keyword>
<feature type="transmembrane region" description="Helical" evidence="7">
    <location>
        <begin position="671"/>
        <end position="693"/>
    </location>
</feature>
<feature type="transmembrane region" description="Helical" evidence="7">
    <location>
        <begin position="1018"/>
        <end position="1037"/>
    </location>
</feature>
<comment type="caution">
    <text evidence="9">The sequence shown here is derived from an EMBL/GenBank/DDBJ whole genome shotgun (WGS) entry which is preliminary data.</text>
</comment>
<accession>A0ABQ9XUZ3</accession>
<feature type="compositionally biased region" description="Polar residues" evidence="6">
    <location>
        <begin position="1149"/>
        <end position="1163"/>
    </location>
</feature>
<evidence type="ECO:0000313" key="9">
    <source>
        <dbReference type="EMBL" id="KAK2955303.1"/>
    </source>
</evidence>
<dbReference type="EMBL" id="JARBJD010000068">
    <property type="protein sequence ID" value="KAK2955303.1"/>
    <property type="molecule type" value="Genomic_DNA"/>
</dbReference>
<feature type="transmembrane region" description="Helical" evidence="7">
    <location>
        <begin position="853"/>
        <end position="872"/>
    </location>
</feature>
<dbReference type="InterPro" id="IPR036259">
    <property type="entry name" value="MFS_trans_sf"/>
</dbReference>
<feature type="region of interest" description="Disordered" evidence="6">
    <location>
        <begin position="300"/>
        <end position="330"/>
    </location>
</feature>
<feature type="transmembrane region" description="Helical" evidence="7">
    <location>
        <begin position="956"/>
        <end position="984"/>
    </location>
</feature>
<feature type="region of interest" description="Disordered" evidence="6">
    <location>
        <begin position="196"/>
        <end position="269"/>
    </location>
</feature>
<name>A0ABQ9XUZ3_9EUKA</name>
<dbReference type="Pfam" id="PF07690">
    <property type="entry name" value="MFS_1"/>
    <property type="match status" value="1"/>
</dbReference>
<keyword evidence="2 7" id="KW-0812">Transmembrane</keyword>
<feature type="region of interest" description="Disordered" evidence="6">
    <location>
        <begin position="139"/>
        <end position="164"/>
    </location>
</feature>
<evidence type="ECO:0000256" key="6">
    <source>
        <dbReference type="SAM" id="MobiDB-lite"/>
    </source>
</evidence>
<comment type="subcellular location">
    <subcellularLocation>
        <location evidence="1">Membrane</location>
        <topology evidence="1">Multi-pass membrane protein</topology>
    </subcellularLocation>
    <subcellularLocation>
        <location evidence="5">Nucleus</location>
    </subcellularLocation>
</comment>
<feature type="compositionally biased region" description="Polar residues" evidence="6">
    <location>
        <begin position="255"/>
        <end position="269"/>
    </location>
</feature>
<feature type="transmembrane region" description="Helical" evidence="7">
    <location>
        <begin position="18"/>
        <end position="40"/>
    </location>
</feature>
<feature type="region of interest" description="Disordered" evidence="6">
    <location>
        <begin position="61"/>
        <end position="83"/>
    </location>
</feature>
<feature type="region of interest" description="Disordered" evidence="6">
    <location>
        <begin position="343"/>
        <end position="362"/>
    </location>
</feature>
<dbReference type="Gene3D" id="1.10.10.60">
    <property type="entry name" value="Homeodomain-like"/>
    <property type="match status" value="1"/>
</dbReference>
<feature type="compositionally biased region" description="Polar residues" evidence="6">
    <location>
        <begin position="198"/>
        <end position="224"/>
    </location>
</feature>
<organism evidence="9 10">
    <name type="scientific">Blattamonas nauphoetae</name>
    <dbReference type="NCBI Taxonomy" id="2049346"/>
    <lineage>
        <taxon>Eukaryota</taxon>
        <taxon>Metamonada</taxon>
        <taxon>Preaxostyla</taxon>
        <taxon>Oxymonadida</taxon>
        <taxon>Blattamonas</taxon>
    </lineage>
</organism>
<evidence type="ECO:0000256" key="4">
    <source>
        <dbReference type="ARBA" id="ARBA00023136"/>
    </source>
</evidence>
<keyword evidence="5" id="KW-0539">Nucleus</keyword>
<feature type="compositionally biased region" description="Polar residues" evidence="6">
    <location>
        <begin position="139"/>
        <end position="159"/>
    </location>
</feature>
<feature type="region of interest" description="Disordered" evidence="6">
    <location>
        <begin position="1285"/>
        <end position="1327"/>
    </location>
</feature>
<feature type="DNA-binding region" description="Homeobox" evidence="5">
    <location>
        <begin position="549"/>
        <end position="613"/>
    </location>
</feature>
<feature type="transmembrane region" description="Helical" evidence="7">
    <location>
        <begin position="996"/>
        <end position="1012"/>
    </location>
</feature>
<dbReference type="PROSITE" id="PS50071">
    <property type="entry name" value="HOMEOBOX_2"/>
    <property type="match status" value="1"/>
</dbReference>
<feature type="transmembrane region" description="Helical" evidence="7">
    <location>
        <begin position="735"/>
        <end position="754"/>
    </location>
</feature>
<keyword evidence="3 7" id="KW-1133">Transmembrane helix</keyword>
<dbReference type="PANTHER" id="PTHR23294">
    <property type="entry name" value="ET TRANSLATION PRODUCT-RELATED"/>
    <property type="match status" value="1"/>
</dbReference>
<evidence type="ECO:0000256" key="2">
    <source>
        <dbReference type="ARBA" id="ARBA00022692"/>
    </source>
</evidence>
<evidence type="ECO:0000256" key="5">
    <source>
        <dbReference type="PROSITE-ProRule" id="PRU00108"/>
    </source>
</evidence>
<dbReference type="SMART" id="SM00389">
    <property type="entry name" value="HOX"/>
    <property type="match status" value="1"/>
</dbReference>
<dbReference type="Proteomes" id="UP001281761">
    <property type="component" value="Unassembled WGS sequence"/>
</dbReference>
<dbReference type="Gene3D" id="1.20.1250.20">
    <property type="entry name" value="MFS general substrate transporter like domains"/>
    <property type="match status" value="2"/>
</dbReference>
<evidence type="ECO:0000256" key="7">
    <source>
        <dbReference type="SAM" id="Phobius"/>
    </source>
</evidence>
<evidence type="ECO:0000256" key="3">
    <source>
        <dbReference type="ARBA" id="ARBA00022989"/>
    </source>
</evidence>
<feature type="domain" description="Homeobox" evidence="8">
    <location>
        <begin position="547"/>
        <end position="612"/>
    </location>
</feature>
<reference evidence="9 10" key="1">
    <citation type="journal article" date="2022" name="bioRxiv">
        <title>Genomics of Preaxostyla Flagellates Illuminates Evolutionary Transitions and the Path Towards Mitochondrial Loss.</title>
        <authorList>
            <person name="Novak L.V.F."/>
            <person name="Treitli S.C."/>
            <person name="Pyrih J."/>
            <person name="Halakuc P."/>
            <person name="Pipaliya S.V."/>
            <person name="Vacek V."/>
            <person name="Brzon O."/>
            <person name="Soukal P."/>
            <person name="Eme L."/>
            <person name="Dacks J.B."/>
            <person name="Karnkowska A."/>
            <person name="Elias M."/>
            <person name="Hampl V."/>
        </authorList>
    </citation>
    <scope>NUCLEOTIDE SEQUENCE [LARGE SCALE GENOMIC DNA]</scope>
    <source>
        <strain evidence="9">NAU3</strain>
        <tissue evidence="9">Gut</tissue>
    </source>
</reference>
<feature type="transmembrane region" description="Helical" evidence="7">
    <location>
        <begin position="924"/>
        <end position="944"/>
    </location>
</feature>
<evidence type="ECO:0000313" key="10">
    <source>
        <dbReference type="Proteomes" id="UP001281761"/>
    </source>
</evidence>
<feature type="transmembrane region" description="Helical" evidence="7">
    <location>
        <begin position="775"/>
        <end position="796"/>
    </location>
</feature>
<dbReference type="InterPro" id="IPR011701">
    <property type="entry name" value="MFS"/>
</dbReference>
<keyword evidence="5" id="KW-0371">Homeobox</keyword>
<proteinExistence type="predicted"/>
<feature type="transmembrane region" description="Helical" evidence="7">
    <location>
        <begin position="892"/>
        <end position="912"/>
    </location>
</feature>
<gene>
    <name evidence="9" type="ORF">BLNAU_9694</name>
</gene>
<dbReference type="InterPro" id="IPR009057">
    <property type="entry name" value="Homeodomain-like_sf"/>
</dbReference>
<evidence type="ECO:0000256" key="1">
    <source>
        <dbReference type="ARBA" id="ARBA00004141"/>
    </source>
</evidence>
<feature type="transmembrane region" description="Helical" evidence="7">
    <location>
        <begin position="802"/>
        <end position="822"/>
    </location>
</feature>
<feature type="compositionally biased region" description="Low complexity" evidence="6">
    <location>
        <begin position="240"/>
        <end position="254"/>
    </location>
</feature>
<keyword evidence="4 7" id="KW-0472">Membrane</keyword>
<dbReference type="InterPro" id="IPR051617">
    <property type="entry name" value="UNC-93-like_regulator"/>
</dbReference>
<dbReference type="CDD" id="cd00086">
    <property type="entry name" value="homeodomain"/>
    <property type="match status" value="1"/>
</dbReference>